<proteinExistence type="predicted"/>
<dbReference type="Pfam" id="PF06568">
    <property type="entry name" value="YjiS-like"/>
    <property type="match status" value="1"/>
</dbReference>
<dbReference type="AlphaFoldDB" id="A0AAE7DFR1"/>
<protein>
    <submittedName>
        <fullName evidence="2">DUF1127 domain-containing protein</fullName>
    </submittedName>
</protein>
<reference evidence="2 3" key="1">
    <citation type="submission" date="2020-04" db="EMBL/GenBank/DDBJ databases">
        <authorList>
            <person name="Yao Y."/>
            <person name="He Z."/>
        </authorList>
    </citation>
    <scope>NUCLEOTIDE SEQUENCE [LARGE SCALE GENOMIC DNA]</scope>
    <source>
        <strain evidence="2 3">CY-1</strain>
    </source>
</reference>
<organism evidence="2 3">
    <name type="scientific">Pseudomonas umsongensis</name>
    <dbReference type="NCBI Taxonomy" id="198618"/>
    <lineage>
        <taxon>Bacteria</taxon>
        <taxon>Pseudomonadati</taxon>
        <taxon>Pseudomonadota</taxon>
        <taxon>Gammaproteobacteria</taxon>
        <taxon>Pseudomonadales</taxon>
        <taxon>Pseudomonadaceae</taxon>
        <taxon>Pseudomonas</taxon>
    </lineage>
</organism>
<evidence type="ECO:0000259" key="1">
    <source>
        <dbReference type="Pfam" id="PF06568"/>
    </source>
</evidence>
<dbReference type="KEGG" id="pum:HGP31_21335"/>
<sequence>MDRQDIERRRARHGVRDALRRLRQPVWAVVTQVQRWRKLNRDRTELARLSDDCLRDIGLSRADVRRESARPFWNDPLKR</sequence>
<evidence type="ECO:0000313" key="2">
    <source>
        <dbReference type="EMBL" id="QJC80741.1"/>
    </source>
</evidence>
<dbReference type="Proteomes" id="UP000501367">
    <property type="component" value="Chromosome"/>
</dbReference>
<feature type="domain" description="YjiS-like" evidence="1">
    <location>
        <begin position="30"/>
        <end position="65"/>
    </location>
</feature>
<evidence type="ECO:0000313" key="3">
    <source>
        <dbReference type="Proteomes" id="UP000501367"/>
    </source>
</evidence>
<dbReference type="EMBL" id="CP051487">
    <property type="protein sequence ID" value="QJC80741.1"/>
    <property type="molecule type" value="Genomic_DNA"/>
</dbReference>
<accession>A0AAE7DFR1</accession>
<name>A0AAE7DFR1_9PSED</name>
<dbReference type="InterPro" id="IPR009506">
    <property type="entry name" value="YjiS-like"/>
</dbReference>
<gene>
    <name evidence="2" type="ORF">HGP31_21335</name>
</gene>